<evidence type="ECO:0000256" key="1">
    <source>
        <dbReference type="ARBA" id="ARBA00008672"/>
    </source>
</evidence>
<evidence type="ECO:0000256" key="2">
    <source>
        <dbReference type="ARBA" id="ARBA00022980"/>
    </source>
</evidence>
<keyword evidence="2" id="KW-0689">Ribosomal protein</keyword>
<dbReference type="PANTHER" id="PTHR48129">
    <property type="entry name" value="60S RIBOSOMAL PROTEIN L37A"/>
    <property type="match status" value="1"/>
</dbReference>
<dbReference type="PANTHER" id="PTHR48129:SF1">
    <property type="entry name" value="LARGE RIBOSOMAL SUBUNIT PROTEIN EL43"/>
    <property type="match status" value="1"/>
</dbReference>
<dbReference type="InterPro" id="IPR011332">
    <property type="entry name" value="Ribosomal_zn-bd"/>
</dbReference>
<accession>A0ABY6U5V1</accession>
<organism evidence="4 5">
    <name type="scientific">Bionectria ochroleuca</name>
    <name type="common">Gliocladium roseum</name>
    <dbReference type="NCBI Taxonomy" id="29856"/>
    <lineage>
        <taxon>Eukaryota</taxon>
        <taxon>Fungi</taxon>
        <taxon>Dikarya</taxon>
        <taxon>Ascomycota</taxon>
        <taxon>Pezizomycotina</taxon>
        <taxon>Sordariomycetes</taxon>
        <taxon>Hypocreomycetidae</taxon>
        <taxon>Hypocreales</taxon>
        <taxon>Bionectriaceae</taxon>
        <taxon>Clonostachys</taxon>
    </lineage>
</organism>
<reference evidence="4 5" key="1">
    <citation type="submission" date="2019-06" db="EMBL/GenBank/DDBJ databases">
        <authorList>
            <person name="Broberg M."/>
        </authorList>
    </citation>
    <scope>NUCLEOTIDE SEQUENCE [LARGE SCALE GENOMIC DNA]</scope>
</reference>
<sequence>MTKRTKKVGVTYVLISFNCCQRKSQNANYLAAVNTVPDRLESKFAIPKGDADARGLGLKHNCNAGHTDLGNSYGASLRKQVKKMEITQHAKYTCTFCGKVTVRRQAVGIWDCKSCKRTVAGGAYTVSYVKPPSHPWSLKALASWTTKRNKREYTNCACSTPAAAAMRSTLRRLREIAEV</sequence>
<dbReference type="EMBL" id="CABFNS010000749">
    <property type="protein sequence ID" value="VUC26423.1"/>
    <property type="molecule type" value="Genomic_DNA"/>
</dbReference>
<dbReference type="Gene3D" id="2.20.25.30">
    <property type="match status" value="1"/>
</dbReference>
<dbReference type="InterPro" id="IPR050522">
    <property type="entry name" value="Ribosomal_protein_eL43"/>
</dbReference>
<comment type="similarity">
    <text evidence="1">Belongs to the eukaryotic ribosomal protein eL43 family.</text>
</comment>
<evidence type="ECO:0000256" key="3">
    <source>
        <dbReference type="ARBA" id="ARBA00023274"/>
    </source>
</evidence>
<gene>
    <name evidence="4" type="ORF">CLO192961_LOCUS189243</name>
</gene>
<name>A0ABY6U5V1_BIOOC</name>
<evidence type="ECO:0000313" key="5">
    <source>
        <dbReference type="Proteomes" id="UP000766486"/>
    </source>
</evidence>
<proteinExistence type="inferred from homology"/>
<keyword evidence="5" id="KW-1185">Reference proteome</keyword>
<dbReference type="Pfam" id="PF01780">
    <property type="entry name" value="Ribosomal_L37ae"/>
    <property type="match status" value="1"/>
</dbReference>
<protein>
    <recommendedName>
        <fullName evidence="6">Ribosomal protein L37ae</fullName>
    </recommendedName>
</protein>
<dbReference type="InterPro" id="IPR002674">
    <property type="entry name" value="Ribosomal_eL43"/>
</dbReference>
<evidence type="ECO:0000313" key="4">
    <source>
        <dbReference type="EMBL" id="VUC26423.1"/>
    </source>
</evidence>
<dbReference type="Proteomes" id="UP000766486">
    <property type="component" value="Unassembled WGS sequence"/>
</dbReference>
<evidence type="ECO:0008006" key="6">
    <source>
        <dbReference type="Google" id="ProtNLM"/>
    </source>
</evidence>
<dbReference type="SUPFAM" id="SSF57829">
    <property type="entry name" value="Zn-binding ribosomal proteins"/>
    <property type="match status" value="1"/>
</dbReference>
<keyword evidence="3" id="KW-0687">Ribonucleoprotein</keyword>
<comment type="caution">
    <text evidence="4">The sequence shown here is derived from an EMBL/GenBank/DDBJ whole genome shotgun (WGS) entry which is preliminary data.</text>
</comment>
<dbReference type="InterPro" id="IPR011331">
    <property type="entry name" value="Ribosomal_eL37/eL43"/>
</dbReference>